<dbReference type="InParanoid" id="A0A2P5HEW3"/>
<evidence type="ECO:0000313" key="2">
    <source>
        <dbReference type="Proteomes" id="UP000094444"/>
    </source>
</evidence>
<reference evidence="1" key="1">
    <citation type="submission" date="2017-09" db="EMBL/GenBank/DDBJ databases">
        <title>Polyketide synthases of a Diaporthe helianthi virulent isolate.</title>
        <authorList>
            <person name="Baroncelli R."/>
        </authorList>
    </citation>
    <scope>NUCLEOTIDE SEQUENCE [LARGE SCALE GENOMIC DNA]</scope>
    <source>
        <strain evidence="1">7/96</strain>
    </source>
</reference>
<keyword evidence="2" id="KW-1185">Reference proteome</keyword>
<name>A0A2P5HEW3_DIAHE</name>
<comment type="caution">
    <text evidence="1">The sequence shown here is derived from an EMBL/GenBank/DDBJ whole genome shotgun (WGS) entry which is preliminary data.</text>
</comment>
<dbReference type="Proteomes" id="UP000094444">
    <property type="component" value="Unassembled WGS sequence"/>
</dbReference>
<accession>A0A2P5HEW3</accession>
<dbReference type="EMBL" id="MAVT02003179">
    <property type="protein sequence ID" value="POS68785.1"/>
    <property type="molecule type" value="Genomic_DNA"/>
</dbReference>
<proteinExistence type="predicted"/>
<dbReference type="AlphaFoldDB" id="A0A2P5HEW3"/>
<protein>
    <submittedName>
        <fullName evidence="1">Uncharacterized protein</fullName>
    </submittedName>
</protein>
<sequence length="85" mass="9258">MESQGRPKALTNDDLAILERFIDLEGFDARVTPLAAMPAAAGLDLDPPPSGRTIVLQHPVDCAEIKVRVMLNKLFSDSPNGVPFW</sequence>
<gene>
    <name evidence="1" type="ORF">DHEL01_v212822</name>
</gene>
<dbReference type="OrthoDB" id="4621856at2759"/>
<evidence type="ECO:0000313" key="1">
    <source>
        <dbReference type="EMBL" id="POS68785.1"/>
    </source>
</evidence>
<organism evidence="1 2">
    <name type="scientific">Diaporthe helianthi</name>
    <dbReference type="NCBI Taxonomy" id="158607"/>
    <lineage>
        <taxon>Eukaryota</taxon>
        <taxon>Fungi</taxon>
        <taxon>Dikarya</taxon>
        <taxon>Ascomycota</taxon>
        <taxon>Pezizomycotina</taxon>
        <taxon>Sordariomycetes</taxon>
        <taxon>Sordariomycetidae</taxon>
        <taxon>Diaporthales</taxon>
        <taxon>Diaporthaceae</taxon>
        <taxon>Diaporthe</taxon>
    </lineage>
</organism>